<feature type="chain" id="PRO_5003947724" description="VCBS repeat-containing protein" evidence="2">
    <location>
        <begin position="19"/>
        <end position="547"/>
    </location>
</feature>
<dbReference type="AlphaFoldDB" id="L0R9P8"/>
<dbReference type="InterPro" id="IPR028994">
    <property type="entry name" value="Integrin_alpha_N"/>
</dbReference>
<proteinExistence type="predicted"/>
<evidence type="ECO:0008006" key="5">
    <source>
        <dbReference type="Google" id="ProtNLM"/>
    </source>
</evidence>
<organism evidence="3 4">
    <name type="scientific">Maridesulfovibrio hydrothermalis AM13 = DSM 14728</name>
    <dbReference type="NCBI Taxonomy" id="1121451"/>
    <lineage>
        <taxon>Bacteria</taxon>
        <taxon>Pseudomonadati</taxon>
        <taxon>Thermodesulfobacteriota</taxon>
        <taxon>Desulfovibrionia</taxon>
        <taxon>Desulfovibrionales</taxon>
        <taxon>Desulfovibrionaceae</taxon>
        <taxon>Maridesulfovibrio</taxon>
    </lineage>
</organism>
<dbReference type="SUPFAM" id="SSF69318">
    <property type="entry name" value="Integrin alpha N-terminal domain"/>
    <property type="match status" value="1"/>
</dbReference>
<reference evidence="3 4" key="1">
    <citation type="submission" date="2012-10" db="EMBL/GenBank/DDBJ databases">
        <authorList>
            <person name="Genoscope - CEA"/>
        </authorList>
    </citation>
    <scope>NUCLEOTIDE SEQUENCE [LARGE SCALE GENOMIC DNA]</scope>
    <source>
        <strain evidence="4">AM13 / DSM 14728</strain>
    </source>
</reference>
<accession>L0R9P8</accession>
<dbReference type="HOGENOM" id="CLU_034452_0_0_7"/>
<feature type="compositionally biased region" description="Basic and acidic residues" evidence="1">
    <location>
        <begin position="150"/>
        <end position="170"/>
    </location>
</feature>
<dbReference type="KEGG" id="dhy:DESAM_21222"/>
<keyword evidence="2" id="KW-0732">Signal</keyword>
<dbReference type="eggNOG" id="COG5616">
    <property type="taxonomic scope" value="Bacteria"/>
</dbReference>
<evidence type="ECO:0000256" key="1">
    <source>
        <dbReference type="SAM" id="MobiDB-lite"/>
    </source>
</evidence>
<dbReference type="EMBL" id="FO203522">
    <property type="protein sequence ID" value="CCO23503.1"/>
    <property type="molecule type" value="Genomic_DNA"/>
</dbReference>
<evidence type="ECO:0000313" key="3">
    <source>
        <dbReference type="EMBL" id="CCO23503.1"/>
    </source>
</evidence>
<dbReference type="PATRIC" id="fig|1121451.3.peg.1474"/>
<protein>
    <recommendedName>
        <fullName evidence="5">VCBS repeat-containing protein</fullName>
    </recommendedName>
</protein>
<sequence>MLLSRITAFFLVALSVFAASASFAGTARTYAVYPFEVNGPDQYKYLSRGIQTMLISRLNWTGHFEPLAGTRNLKESERPKTEIDEIKSIQRLGSDYMALGSIVIVGKDASIDLRMINKEGKSWTKTAKTTISELIPALDGIAKEIKGELFEKPGSRKETAEEKAREEARPDSPMNPEFVTASSAGKVLESTINPQFRYQGGTETPGRWRSQSVKVVNRGGFVADVTGDGKKDIVVLAGTEIKVFGIDKQRLTEVMSYKFSSRAEGLRISSIDIGNDGVKEVVLCTMLKDRPYSYIISFKDKAPKVLLDRVSLFLSVIRIPPNFTETLVGQRLDTSRTLYSKDLVEYVFSGGRLIPVKNLTVPSFANVFNLTYLPQKDGYKVIVINKYGRINLYDKNLDPLYESQNSYNSVDVKIEASAKMRGFGKENKESKMENYYFLPMPVTVASLSDPTKKEVLLNKDLSVASQVFSNYKNFSQGEIHSEYFDGVGLTLAWKTRRIKGSITAYGVADIDNDGQDELYCILNTYPGSLGIKFRKTLVIAYELNLGK</sequence>
<dbReference type="STRING" id="1121451.DESAM_21222"/>
<name>L0R9P8_9BACT</name>
<gene>
    <name evidence="3" type="ORF">DESAM_21222</name>
</gene>
<keyword evidence="4" id="KW-1185">Reference proteome</keyword>
<evidence type="ECO:0000256" key="2">
    <source>
        <dbReference type="SAM" id="SignalP"/>
    </source>
</evidence>
<feature type="signal peptide" evidence="2">
    <location>
        <begin position="1"/>
        <end position="18"/>
    </location>
</feature>
<evidence type="ECO:0000313" key="4">
    <source>
        <dbReference type="Proteomes" id="UP000010808"/>
    </source>
</evidence>
<dbReference type="Proteomes" id="UP000010808">
    <property type="component" value="Chromosome"/>
</dbReference>
<dbReference type="RefSeq" id="WP_015336107.1">
    <property type="nucleotide sequence ID" value="NC_020055.1"/>
</dbReference>
<feature type="region of interest" description="Disordered" evidence="1">
    <location>
        <begin position="150"/>
        <end position="177"/>
    </location>
</feature>
<dbReference type="OrthoDB" id="5422153at2"/>